<gene>
    <name evidence="3" type="ORF">IHBHHGIJ_02764</name>
    <name evidence="2" type="ORF">KFEGEMFD_02136</name>
</gene>
<evidence type="ECO:0000313" key="3">
    <source>
        <dbReference type="EMBL" id="CAA0104610.1"/>
    </source>
</evidence>
<dbReference type="PANTHER" id="PTHR35271:SF1">
    <property type="entry name" value="ABC TRANSPORTER, SUBSTRATE-BINDING LIPOPROTEIN"/>
    <property type="match status" value="1"/>
</dbReference>
<keyword evidence="4" id="KW-1185">Reference proteome</keyword>
<dbReference type="Proteomes" id="UP000439591">
    <property type="component" value="Unassembled WGS sequence"/>
</dbReference>
<evidence type="ECO:0008006" key="6">
    <source>
        <dbReference type="Google" id="ProtNLM"/>
    </source>
</evidence>
<evidence type="ECO:0000313" key="2">
    <source>
        <dbReference type="EMBL" id="CAA0104370.1"/>
    </source>
</evidence>
<evidence type="ECO:0000256" key="1">
    <source>
        <dbReference type="SAM" id="SignalP"/>
    </source>
</evidence>
<dbReference type="EMBL" id="CACSIK010000002">
    <property type="protein sequence ID" value="CAA0104610.1"/>
    <property type="molecule type" value="Genomic_DNA"/>
</dbReference>
<keyword evidence="1" id="KW-0732">Signal</keyword>
<dbReference type="Gene3D" id="3.40.50.2300">
    <property type="match status" value="1"/>
</dbReference>
<dbReference type="RefSeq" id="WP_159269470.1">
    <property type="nucleotide sequence ID" value="NZ_CACSIK010000002.1"/>
</dbReference>
<dbReference type="EMBL" id="CACSIM010000003">
    <property type="protein sequence ID" value="CAA0104370.1"/>
    <property type="molecule type" value="Genomic_DNA"/>
</dbReference>
<dbReference type="Proteomes" id="UP000435877">
    <property type="component" value="Unassembled WGS sequence"/>
</dbReference>
<dbReference type="InterPro" id="IPR007487">
    <property type="entry name" value="ABC_transpt-TYRBP-like"/>
</dbReference>
<name>A0A5S9PKC6_9GAMM</name>
<organism evidence="2 5">
    <name type="scientific">Zhongshania aliphaticivorans</name>
    <dbReference type="NCBI Taxonomy" id="1470434"/>
    <lineage>
        <taxon>Bacteria</taxon>
        <taxon>Pseudomonadati</taxon>
        <taxon>Pseudomonadota</taxon>
        <taxon>Gammaproteobacteria</taxon>
        <taxon>Cellvibrionales</taxon>
        <taxon>Spongiibacteraceae</taxon>
        <taxon>Zhongshania</taxon>
    </lineage>
</organism>
<feature type="chain" id="PRO_5036150478" description="ABC transporter substrate-binding protein" evidence="1">
    <location>
        <begin position="23"/>
        <end position="296"/>
    </location>
</feature>
<reference evidence="4 5" key="1">
    <citation type="submission" date="2019-11" db="EMBL/GenBank/DDBJ databases">
        <authorList>
            <person name="Holert J."/>
        </authorList>
    </citation>
    <scope>NUCLEOTIDE SEQUENCE [LARGE SCALE GENOMIC DNA]</scope>
    <source>
        <strain evidence="2">BC3_2A</strain>
        <strain evidence="3">SB11_1A</strain>
    </source>
</reference>
<sequence length="296" mass="33301">MKNLLYGLLTITLLSLSTLSYSNDDRGMTVDLILPNNNEILDRLSKKIDSSEKYTVNTYINSLPDDNKQGDILVIVSEKLIPLLNEKNYKARFALYVNSKNYQKLELIKSSALFSDQPLSRQLSLIQAIFGNEVKKIGVAYKDERYENEISELTKITESLTINKTKIVEKNIIRSINKLIQSNDILIATSENDIFNSKTIRPILLSSYRHQTVIIGPTEGFVIAGALGTILSSPSQYADDLIAMINNYIDSNKLPPSQYPSKFKVKINYSVAESLGLIIDNEETLENIILNQGDNK</sequence>
<protein>
    <recommendedName>
        <fullName evidence="6">ABC transporter substrate-binding protein</fullName>
    </recommendedName>
</protein>
<accession>A0A5S9PKC6</accession>
<feature type="signal peptide" evidence="1">
    <location>
        <begin position="1"/>
        <end position="22"/>
    </location>
</feature>
<evidence type="ECO:0000313" key="5">
    <source>
        <dbReference type="Proteomes" id="UP000439591"/>
    </source>
</evidence>
<dbReference type="PANTHER" id="PTHR35271">
    <property type="entry name" value="ABC TRANSPORTER, SUBSTRATE-BINDING LIPOPROTEIN-RELATED"/>
    <property type="match status" value="1"/>
</dbReference>
<evidence type="ECO:0000313" key="4">
    <source>
        <dbReference type="Proteomes" id="UP000435877"/>
    </source>
</evidence>
<proteinExistence type="predicted"/>
<dbReference type="AlphaFoldDB" id="A0A5S9PKC6"/>
<dbReference type="OrthoDB" id="9178917at2"/>